<name>A0ABP7XFC7_9ACTN</name>
<feature type="domain" description="ANTAR" evidence="3">
    <location>
        <begin position="160"/>
        <end position="221"/>
    </location>
</feature>
<evidence type="ECO:0000313" key="4">
    <source>
        <dbReference type="EMBL" id="GAA4114543.1"/>
    </source>
</evidence>
<dbReference type="Pfam" id="PF13185">
    <property type="entry name" value="GAF_2"/>
    <property type="match status" value="1"/>
</dbReference>
<organism evidence="4 5">
    <name type="scientific">Nocardioides fonticola</name>
    <dbReference type="NCBI Taxonomy" id="450363"/>
    <lineage>
        <taxon>Bacteria</taxon>
        <taxon>Bacillati</taxon>
        <taxon>Actinomycetota</taxon>
        <taxon>Actinomycetes</taxon>
        <taxon>Propionibacteriales</taxon>
        <taxon>Nocardioidaceae</taxon>
        <taxon>Nocardioides</taxon>
    </lineage>
</organism>
<dbReference type="Pfam" id="PF03861">
    <property type="entry name" value="ANTAR"/>
    <property type="match status" value="1"/>
</dbReference>
<dbReference type="RefSeq" id="WP_344732432.1">
    <property type="nucleotide sequence ID" value="NZ_BAAAZH010000010.1"/>
</dbReference>
<accession>A0ABP7XFC7</accession>
<dbReference type="SMART" id="SM01012">
    <property type="entry name" value="ANTAR"/>
    <property type="match status" value="1"/>
</dbReference>
<dbReference type="Gene3D" id="1.10.10.10">
    <property type="entry name" value="Winged helix-like DNA-binding domain superfamily/Winged helix DNA-binding domain"/>
    <property type="match status" value="1"/>
</dbReference>
<dbReference type="InterPro" id="IPR003018">
    <property type="entry name" value="GAF"/>
</dbReference>
<dbReference type="InterPro" id="IPR005561">
    <property type="entry name" value="ANTAR"/>
</dbReference>
<keyword evidence="1" id="KW-0805">Transcription regulation</keyword>
<dbReference type="InterPro" id="IPR012074">
    <property type="entry name" value="GAF_ANTAR"/>
</dbReference>
<dbReference type="EMBL" id="BAAAZH010000010">
    <property type="protein sequence ID" value="GAA4114543.1"/>
    <property type="molecule type" value="Genomic_DNA"/>
</dbReference>
<dbReference type="InterPro" id="IPR029016">
    <property type="entry name" value="GAF-like_dom_sf"/>
</dbReference>
<dbReference type="InterPro" id="IPR036388">
    <property type="entry name" value="WH-like_DNA-bd_sf"/>
</dbReference>
<proteinExistence type="predicted"/>
<dbReference type="Gene3D" id="3.30.450.40">
    <property type="match status" value="1"/>
</dbReference>
<evidence type="ECO:0000256" key="1">
    <source>
        <dbReference type="ARBA" id="ARBA00023015"/>
    </source>
</evidence>
<gene>
    <name evidence="4" type="ORF">GCM10022215_12690</name>
</gene>
<comment type="caution">
    <text evidence="4">The sequence shown here is derived from an EMBL/GenBank/DDBJ whole genome shotgun (WGS) entry which is preliminary data.</text>
</comment>
<keyword evidence="2" id="KW-0804">Transcription</keyword>
<reference evidence="5" key="1">
    <citation type="journal article" date="2019" name="Int. J. Syst. Evol. Microbiol.">
        <title>The Global Catalogue of Microorganisms (GCM) 10K type strain sequencing project: providing services to taxonomists for standard genome sequencing and annotation.</title>
        <authorList>
            <consortium name="The Broad Institute Genomics Platform"/>
            <consortium name="The Broad Institute Genome Sequencing Center for Infectious Disease"/>
            <person name="Wu L."/>
            <person name="Ma J."/>
        </authorList>
    </citation>
    <scope>NUCLEOTIDE SEQUENCE [LARGE SCALE GENOMIC DNA]</scope>
    <source>
        <strain evidence="5">JCM 16703</strain>
    </source>
</reference>
<evidence type="ECO:0000259" key="3">
    <source>
        <dbReference type="PROSITE" id="PS50921"/>
    </source>
</evidence>
<sequence length="244" mass="25872">MSAPPDAAWFARMGRDLLREGDVPVTLDRVVGRGADVVPGAEACSITLRRQRGSATTAAATDPAVVDLDEAQYALDEGPCLEAVLGDAGTLVARDLADDPRWPRWGPVAVAGGFRSVIAVRLQAPGNATGALNLYASGPDAFTHDSIDVAEVFAEHASAALDHAHEVSGLRTAMESRHRIGMAQGVLAMRYGIGFEEAFEVMRRVASDTNTKLRDLAAEVLDRRELPPHLVADAVPAEPEEDTA</sequence>
<evidence type="ECO:0000256" key="2">
    <source>
        <dbReference type="ARBA" id="ARBA00023163"/>
    </source>
</evidence>
<dbReference type="PROSITE" id="PS50921">
    <property type="entry name" value="ANTAR"/>
    <property type="match status" value="1"/>
</dbReference>
<evidence type="ECO:0000313" key="5">
    <source>
        <dbReference type="Proteomes" id="UP001501495"/>
    </source>
</evidence>
<dbReference type="SMART" id="SM00065">
    <property type="entry name" value="GAF"/>
    <property type="match status" value="1"/>
</dbReference>
<dbReference type="SUPFAM" id="SSF55781">
    <property type="entry name" value="GAF domain-like"/>
    <property type="match status" value="1"/>
</dbReference>
<keyword evidence="5" id="KW-1185">Reference proteome</keyword>
<dbReference type="PIRSF" id="PIRSF036625">
    <property type="entry name" value="GAF_ANTAR"/>
    <property type="match status" value="1"/>
</dbReference>
<dbReference type="Proteomes" id="UP001501495">
    <property type="component" value="Unassembled WGS sequence"/>
</dbReference>
<protein>
    <submittedName>
        <fullName evidence="4">GAF and ANTAR domain-containing protein</fullName>
    </submittedName>
</protein>